<feature type="compositionally biased region" description="Basic and acidic residues" evidence="1">
    <location>
        <begin position="296"/>
        <end position="314"/>
    </location>
</feature>
<organism evidence="2 3">
    <name type="scientific">Platanthera guangdongensis</name>
    <dbReference type="NCBI Taxonomy" id="2320717"/>
    <lineage>
        <taxon>Eukaryota</taxon>
        <taxon>Viridiplantae</taxon>
        <taxon>Streptophyta</taxon>
        <taxon>Embryophyta</taxon>
        <taxon>Tracheophyta</taxon>
        <taxon>Spermatophyta</taxon>
        <taxon>Magnoliopsida</taxon>
        <taxon>Liliopsida</taxon>
        <taxon>Asparagales</taxon>
        <taxon>Orchidaceae</taxon>
        <taxon>Orchidoideae</taxon>
        <taxon>Orchideae</taxon>
        <taxon>Orchidinae</taxon>
        <taxon>Platanthera</taxon>
    </lineage>
</organism>
<evidence type="ECO:0000256" key="1">
    <source>
        <dbReference type="SAM" id="MobiDB-lite"/>
    </source>
</evidence>
<feature type="region of interest" description="Disordered" evidence="1">
    <location>
        <begin position="295"/>
        <end position="341"/>
    </location>
</feature>
<evidence type="ECO:0000313" key="3">
    <source>
        <dbReference type="Proteomes" id="UP001412067"/>
    </source>
</evidence>
<keyword evidence="3" id="KW-1185">Reference proteome</keyword>
<dbReference type="Proteomes" id="UP001412067">
    <property type="component" value="Unassembled WGS sequence"/>
</dbReference>
<comment type="caution">
    <text evidence="2">The sequence shown here is derived from an EMBL/GenBank/DDBJ whole genome shotgun (WGS) entry which is preliminary data.</text>
</comment>
<dbReference type="EMBL" id="JBBWWR010000015">
    <property type="protein sequence ID" value="KAK8950465.1"/>
    <property type="molecule type" value="Genomic_DNA"/>
</dbReference>
<feature type="compositionally biased region" description="Basic and acidic residues" evidence="1">
    <location>
        <begin position="327"/>
        <end position="341"/>
    </location>
</feature>
<protein>
    <recommendedName>
        <fullName evidence="4">AP2/ERF domain-containing protein</fullName>
    </recommendedName>
</protein>
<reference evidence="2 3" key="1">
    <citation type="journal article" date="2022" name="Nat. Plants">
        <title>Genomes of leafy and leafless Platanthera orchids illuminate the evolution of mycoheterotrophy.</title>
        <authorList>
            <person name="Li M.H."/>
            <person name="Liu K.W."/>
            <person name="Li Z."/>
            <person name="Lu H.C."/>
            <person name="Ye Q.L."/>
            <person name="Zhang D."/>
            <person name="Wang J.Y."/>
            <person name="Li Y.F."/>
            <person name="Zhong Z.M."/>
            <person name="Liu X."/>
            <person name="Yu X."/>
            <person name="Liu D.K."/>
            <person name="Tu X.D."/>
            <person name="Liu B."/>
            <person name="Hao Y."/>
            <person name="Liao X.Y."/>
            <person name="Jiang Y.T."/>
            <person name="Sun W.H."/>
            <person name="Chen J."/>
            <person name="Chen Y.Q."/>
            <person name="Ai Y."/>
            <person name="Zhai J.W."/>
            <person name="Wu S.S."/>
            <person name="Zhou Z."/>
            <person name="Hsiao Y.Y."/>
            <person name="Wu W.L."/>
            <person name="Chen Y.Y."/>
            <person name="Lin Y.F."/>
            <person name="Hsu J.L."/>
            <person name="Li C.Y."/>
            <person name="Wang Z.W."/>
            <person name="Zhao X."/>
            <person name="Zhong W.Y."/>
            <person name="Ma X.K."/>
            <person name="Ma L."/>
            <person name="Huang J."/>
            <person name="Chen G.Z."/>
            <person name="Huang M.Z."/>
            <person name="Huang L."/>
            <person name="Peng D.H."/>
            <person name="Luo Y.B."/>
            <person name="Zou S.Q."/>
            <person name="Chen S.P."/>
            <person name="Lan S."/>
            <person name="Tsai W.C."/>
            <person name="Van de Peer Y."/>
            <person name="Liu Z.J."/>
        </authorList>
    </citation>
    <scope>NUCLEOTIDE SEQUENCE [LARGE SCALE GENOMIC DNA]</scope>
    <source>
        <strain evidence="2">Lor288</strain>
    </source>
</reference>
<evidence type="ECO:0000313" key="2">
    <source>
        <dbReference type="EMBL" id="KAK8950465.1"/>
    </source>
</evidence>
<gene>
    <name evidence="2" type="ORF">KSP40_PGU009482</name>
</gene>
<name>A0ABR2LUS0_9ASPA</name>
<evidence type="ECO:0008006" key="4">
    <source>
        <dbReference type="Google" id="ProtNLM"/>
    </source>
</evidence>
<proteinExistence type="predicted"/>
<accession>A0ABR2LUS0</accession>
<sequence>MSLMDQVTESQPCTNVCGKFPERLDFVSWRRPVLMRFCSRMIIGPLCALPLVVHDQLLTATTIERGHSSCGFHLARLLAPLSMHDQWSCTTKCKNRPKRHERTHELFFARPLLVRGKTFSPPKPQIFPPVQGNGGMNVFHQRETLMITDEILLRRIKNRERQRRYRERKRLEADMKKSHLIEHRLFFPAETPPNAVYEKRVHSGRKWKKEARRVYFSTRLENMEFEEALTVAELATKEHNNQSGRRDWKADARKKVEFEGSEVLGNLTSTSSSIINGTWRKSGCHRPTRCNYTKRKNAEKAEQSKQRTMADHSKKNIINLRRPSCRSPEKGMHKIRDDIAN</sequence>